<dbReference type="AlphaFoldDB" id="A0A7S3FZM2"/>
<dbReference type="InterPro" id="IPR036465">
    <property type="entry name" value="vWFA_dom_sf"/>
</dbReference>
<dbReference type="SUPFAM" id="SSF53300">
    <property type="entry name" value="vWA-like"/>
    <property type="match status" value="1"/>
</dbReference>
<name>A0A7S3FZM2_9EUKA</name>
<evidence type="ECO:0008006" key="2">
    <source>
        <dbReference type="Google" id="ProtNLM"/>
    </source>
</evidence>
<proteinExistence type="predicted"/>
<accession>A0A7S3FZM2</accession>
<reference evidence="1" key="1">
    <citation type="submission" date="2021-01" db="EMBL/GenBank/DDBJ databases">
        <authorList>
            <person name="Corre E."/>
            <person name="Pelletier E."/>
            <person name="Niang G."/>
            <person name="Scheremetjew M."/>
            <person name="Finn R."/>
            <person name="Kale V."/>
            <person name="Holt S."/>
            <person name="Cochrane G."/>
            <person name="Meng A."/>
            <person name="Brown T."/>
            <person name="Cohen L."/>
        </authorList>
    </citation>
    <scope>NUCLEOTIDE SEQUENCE</scope>
    <source>
        <strain evidence="1">NIES-2562</strain>
    </source>
</reference>
<dbReference type="EMBL" id="HBIB01007404">
    <property type="protein sequence ID" value="CAE0242415.1"/>
    <property type="molecule type" value="Transcribed_RNA"/>
</dbReference>
<sequence>MESLQYQTLLVQGDSSRARVRLFDYNRCLVDMSSFEVEPTLTVLMVDATCSMGALLDKTRETLTTMFAHITRLTKEEGKNANFQVQICAYRNYNVRADQLLQKSDFSPDPSYLVNFLSGVQIAGGWGDEAIEVGLQHVNSLIEAGLNISQVILIGDAPAQSEEESERKRESQYGESYWESTQFAKMAKYEEEKSRIVSSDVPVHAFYLKERAKTCFESLASSTNGLAAELDVNHPESATTLTDLVCRKLAAAIDPDLERKYMEKFAGGRAFE</sequence>
<organism evidence="1">
    <name type="scientific">Palpitomonas bilix</name>
    <dbReference type="NCBI Taxonomy" id="652834"/>
    <lineage>
        <taxon>Eukaryota</taxon>
        <taxon>Eukaryota incertae sedis</taxon>
    </lineage>
</organism>
<evidence type="ECO:0000313" key="1">
    <source>
        <dbReference type="EMBL" id="CAE0242415.1"/>
    </source>
</evidence>
<protein>
    <recommendedName>
        <fullName evidence="2">VWFA domain-containing protein</fullName>
    </recommendedName>
</protein>
<gene>
    <name evidence="1" type="ORF">PBIL07802_LOCUS4580</name>
</gene>